<keyword evidence="2" id="KW-0378">Hydrolase</keyword>
<sequence>MIDFYSESLLNKLFETNVRFDTKIDLDKVEKAIFYAKKYHGQQKRDTGEPYYMHPLEVAYMVSDYSFETDTIITAILHDTLEDTTLTKKKIAKVFGVKIAEQVFDLTRIRNNKKISSREMIKILRQQNKKDLLLIKLCDRLHNIQTVFIKSDEKRQKIIIETEQEFIPLARHLKLSKIADKLSGYCLLNTYLE</sequence>
<evidence type="ECO:0000259" key="1">
    <source>
        <dbReference type="SMART" id="SM00471"/>
    </source>
</evidence>
<reference evidence="3" key="1">
    <citation type="submission" date="2018-03" db="EMBL/GenBank/DDBJ databases">
        <authorList>
            <person name="Batty M. E."/>
            <person name="Batty M E."/>
        </authorList>
    </citation>
    <scope>NUCLEOTIDE SEQUENCE [LARGE SCALE GENOMIC DNA]</scope>
</reference>
<dbReference type="AlphaFoldDB" id="A0A2U3RTF8"/>
<evidence type="ECO:0000313" key="2">
    <source>
        <dbReference type="EMBL" id="SPR16428.1"/>
    </source>
</evidence>
<dbReference type="SUPFAM" id="SSF109604">
    <property type="entry name" value="HD-domain/PDEase-like"/>
    <property type="match status" value="1"/>
</dbReference>
<dbReference type="SMART" id="SM00471">
    <property type="entry name" value="HDc"/>
    <property type="match status" value="1"/>
</dbReference>
<dbReference type="Pfam" id="PF13328">
    <property type="entry name" value="HD_4"/>
    <property type="match status" value="1"/>
</dbReference>
<organism evidence="2 3">
    <name type="scientific">Orientia tsutsugamushi</name>
    <name type="common">Rickettsia tsutsugamushi</name>
    <dbReference type="NCBI Taxonomy" id="784"/>
    <lineage>
        <taxon>Bacteria</taxon>
        <taxon>Pseudomonadati</taxon>
        <taxon>Pseudomonadota</taxon>
        <taxon>Alphaproteobacteria</taxon>
        <taxon>Rickettsiales</taxon>
        <taxon>Rickettsiaceae</taxon>
        <taxon>Rickettsieae</taxon>
        <taxon>Orientia</taxon>
    </lineage>
</organism>
<gene>
    <name evidence="2" type="ORF">KARP_02324</name>
</gene>
<dbReference type="GO" id="GO:0016787">
    <property type="term" value="F:hydrolase activity"/>
    <property type="evidence" value="ECO:0007669"/>
    <property type="project" value="UniProtKB-KW"/>
</dbReference>
<dbReference type="RefSeq" id="WP_064612558.1">
    <property type="nucleotide sequence ID" value="NZ_LS398548.1"/>
</dbReference>
<feature type="domain" description="HD/PDEase" evidence="1">
    <location>
        <begin position="47"/>
        <end position="153"/>
    </location>
</feature>
<dbReference type="EMBL" id="LS398548">
    <property type="protein sequence ID" value="SPR16428.1"/>
    <property type="molecule type" value="Genomic_DNA"/>
</dbReference>
<dbReference type="Gene3D" id="1.10.3210.10">
    <property type="entry name" value="Hypothetical protein af1432"/>
    <property type="match status" value="1"/>
</dbReference>
<dbReference type="PANTHER" id="PTHR21262:SF31">
    <property type="entry name" value="GTP PYROPHOSPHOKINASE"/>
    <property type="match status" value="1"/>
</dbReference>
<dbReference type="PANTHER" id="PTHR21262">
    <property type="entry name" value="GUANOSINE-3',5'-BIS DIPHOSPHATE 3'-PYROPHOSPHOHYDROLASE"/>
    <property type="match status" value="1"/>
</dbReference>
<name>A0A2U3RTF8_ORITS</name>
<dbReference type="InterPro" id="IPR003607">
    <property type="entry name" value="HD/PDEase_dom"/>
</dbReference>
<dbReference type="Proteomes" id="UP000245243">
    <property type="component" value="Chromosome I"/>
</dbReference>
<dbReference type="GO" id="GO:0005886">
    <property type="term" value="C:plasma membrane"/>
    <property type="evidence" value="ECO:0007669"/>
    <property type="project" value="TreeGrafter"/>
</dbReference>
<accession>A0A2U3RTF8</accession>
<proteinExistence type="predicted"/>
<protein>
    <submittedName>
        <fullName evidence="2">(P)pGpp hydrolase</fullName>
    </submittedName>
</protein>
<evidence type="ECO:0000313" key="3">
    <source>
        <dbReference type="Proteomes" id="UP000245243"/>
    </source>
</evidence>